<keyword evidence="3" id="KW-1185">Reference proteome</keyword>
<evidence type="ECO:0000313" key="2">
    <source>
        <dbReference type="EMBL" id="CAD6339253.1"/>
    </source>
</evidence>
<evidence type="ECO:0000256" key="1">
    <source>
        <dbReference type="SAM" id="MobiDB-lite"/>
    </source>
</evidence>
<comment type="caution">
    <text evidence="2">The sequence shown here is derived from an EMBL/GenBank/DDBJ whole genome shotgun (WGS) entry which is preliminary data.</text>
</comment>
<accession>A0A811SD81</accession>
<protein>
    <submittedName>
        <fullName evidence="2">Uncharacterized protein</fullName>
    </submittedName>
</protein>
<name>A0A811SD81_9POAL</name>
<proteinExistence type="predicted"/>
<dbReference type="AlphaFoldDB" id="A0A811SD81"/>
<feature type="compositionally biased region" description="Basic and acidic residues" evidence="1">
    <location>
        <begin position="148"/>
        <end position="169"/>
    </location>
</feature>
<sequence length="169" mass="18307">MSCRGSLAAWSSIHDVTLLLPTTASYYRHIGRHAAHQCGRCPVLGKPPEIGVKRDGWMDRGHPTCNAYLAEEFETNAVQNFPVGKEAAVLTTVPDLTEKVSAGSGGRRAAASHHKLGARLPAYEGVVSWATRLSAKEASEFRPISARATRDSPRRCAAECHRPRAAPHD</sequence>
<evidence type="ECO:0000313" key="3">
    <source>
        <dbReference type="Proteomes" id="UP000604825"/>
    </source>
</evidence>
<reference evidence="2" key="1">
    <citation type="submission" date="2020-10" db="EMBL/GenBank/DDBJ databases">
        <authorList>
            <person name="Han B."/>
            <person name="Lu T."/>
            <person name="Zhao Q."/>
            <person name="Huang X."/>
            <person name="Zhao Y."/>
        </authorList>
    </citation>
    <scope>NUCLEOTIDE SEQUENCE</scope>
</reference>
<gene>
    <name evidence="2" type="ORF">NCGR_LOCUS63351</name>
</gene>
<organism evidence="2 3">
    <name type="scientific">Miscanthus lutarioriparius</name>
    <dbReference type="NCBI Taxonomy" id="422564"/>
    <lineage>
        <taxon>Eukaryota</taxon>
        <taxon>Viridiplantae</taxon>
        <taxon>Streptophyta</taxon>
        <taxon>Embryophyta</taxon>
        <taxon>Tracheophyta</taxon>
        <taxon>Spermatophyta</taxon>
        <taxon>Magnoliopsida</taxon>
        <taxon>Liliopsida</taxon>
        <taxon>Poales</taxon>
        <taxon>Poaceae</taxon>
        <taxon>PACMAD clade</taxon>
        <taxon>Panicoideae</taxon>
        <taxon>Andropogonodae</taxon>
        <taxon>Andropogoneae</taxon>
        <taxon>Saccharinae</taxon>
        <taxon>Miscanthus</taxon>
    </lineage>
</organism>
<feature type="region of interest" description="Disordered" evidence="1">
    <location>
        <begin position="144"/>
        <end position="169"/>
    </location>
</feature>
<dbReference type="EMBL" id="CAJGYO010000019">
    <property type="protein sequence ID" value="CAD6339253.1"/>
    <property type="molecule type" value="Genomic_DNA"/>
</dbReference>
<dbReference type="Proteomes" id="UP000604825">
    <property type="component" value="Unassembled WGS sequence"/>
</dbReference>